<organism evidence="2 3">
    <name type="scientific">Polaribacter vadi</name>
    <dbReference type="NCBI Taxonomy" id="1774273"/>
    <lineage>
        <taxon>Bacteria</taxon>
        <taxon>Pseudomonadati</taxon>
        <taxon>Bacteroidota</taxon>
        <taxon>Flavobacteriia</taxon>
        <taxon>Flavobacteriales</taxon>
        <taxon>Flavobacteriaceae</taxon>
    </lineage>
</organism>
<dbReference type="PANTHER" id="PTHR43685">
    <property type="entry name" value="GLYCOSYLTRANSFERASE"/>
    <property type="match status" value="1"/>
</dbReference>
<evidence type="ECO:0000313" key="3">
    <source>
        <dbReference type="Proteomes" id="UP000092584"/>
    </source>
</evidence>
<protein>
    <recommendedName>
        <fullName evidence="1">Glycosyltransferase 2-like domain-containing protein</fullName>
    </recommendedName>
</protein>
<keyword evidence="3" id="KW-1185">Reference proteome</keyword>
<proteinExistence type="predicted"/>
<sequence>MLSVLIPTYNYNAFFLVDKIHQQLILAQIAFEIICFDDGSKSELNAENEKINSLENARFKVLENNIGRSAIRNLLAKEATYKWLLFLDADVLPTNKQFIKNYIACFNTSKTVFCGGLLYQHKKENLDLLRYKYGKKHEEISIEKRLENPSKYFFTSNFLIQKDVFKTITFEEKLKKYGREDLLFSLKLIKEGYKIAHLENQVYHLGIDDNKVFVAKTKKAMENLVFLEEEQLIEKEEIALLKVTKKLGNLKLSRFTGNFYPTFEKLAIKNSNVFYFNCMKVCYVCFLKSRNE</sequence>
<dbReference type="InterPro" id="IPR029044">
    <property type="entry name" value="Nucleotide-diphossugar_trans"/>
</dbReference>
<dbReference type="OrthoDB" id="761861at2"/>
<reference evidence="3" key="1">
    <citation type="submission" date="2016-02" db="EMBL/GenBank/DDBJ databases">
        <authorList>
            <person name="Shin S.-K."/>
            <person name="Yi H."/>
            <person name="Kim E."/>
        </authorList>
    </citation>
    <scope>NUCLEOTIDE SEQUENCE [LARGE SCALE GENOMIC DNA]</scope>
    <source>
        <strain evidence="3">LPB0003</strain>
    </source>
</reference>
<dbReference type="InterPro" id="IPR001173">
    <property type="entry name" value="Glyco_trans_2-like"/>
</dbReference>
<dbReference type="PANTHER" id="PTHR43685:SF2">
    <property type="entry name" value="GLYCOSYLTRANSFERASE 2-LIKE DOMAIN-CONTAINING PROTEIN"/>
    <property type="match status" value="1"/>
</dbReference>
<dbReference type="InterPro" id="IPR050834">
    <property type="entry name" value="Glycosyltransf_2"/>
</dbReference>
<comment type="caution">
    <text evidence="2">The sequence shown here is derived from an EMBL/GenBank/DDBJ whole genome shotgun (WGS) entry which is preliminary data.</text>
</comment>
<dbReference type="Gene3D" id="3.90.550.10">
    <property type="entry name" value="Spore Coat Polysaccharide Biosynthesis Protein SpsA, Chain A"/>
    <property type="match status" value="1"/>
</dbReference>
<name>A0A1B8TQN6_9FLAO</name>
<dbReference type="EMBL" id="LSFM01000025">
    <property type="protein sequence ID" value="OBY61929.1"/>
    <property type="molecule type" value="Genomic_DNA"/>
</dbReference>
<dbReference type="AlphaFoldDB" id="A0A1B8TQN6"/>
<dbReference type="Pfam" id="PF00535">
    <property type="entry name" value="Glycos_transf_2"/>
    <property type="match status" value="1"/>
</dbReference>
<evidence type="ECO:0000259" key="1">
    <source>
        <dbReference type="Pfam" id="PF00535"/>
    </source>
</evidence>
<accession>A0A1B8TQN6</accession>
<dbReference type="CDD" id="cd00761">
    <property type="entry name" value="Glyco_tranf_GTA_type"/>
    <property type="match status" value="1"/>
</dbReference>
<dbReference type="STRING" id="1774273.LPB03_15160"/>
<evidence type="ECO:0000313" key="2">
    <source>
        <dbReference type="EMBL" id="OBY61929.1"/>
    </source>
</evidence>
<dbReference type="Proteomes" id="UP000092584">
    <property type="component" value="Unassembled WGS sequence"/>
</dbReference>
<dbReference type="RefSeq" id="WP_065320283.1">
    <property type="nucleotide sequence ID" value="NZ_CP017477.1"/>
</dbReference>
<gene>
    <name evidence="2" type="ORF">LPB3_14145</name>
</gene>
<dbReference type="SUPFAM" id="SSF53448">
    <property type="entry name" value="Nucleotide-diphospho-sugar transferases"/>
    <property type="match status" value="1"/>
</dbReference>
<feature type="domain" description="Glycosyltransferase 2-like" evidence="1">
    <location>
        <begin position="3"/>
        <end position="167"/>
    </location>
</feature>
<dbReference type="KEGG" id="pob:LPB03_15160"/>